<organism evidence="3 4">
    <name type="scientific">Denitrobaculum tricleocarpae</name>
    <dbReference type="NCBI Taxonomy" id="2591009"/>
    <lineage>
        <taxon>Bacteria</taxon>
        <taxon>Pseudomonadati</taxon>
        <taxon>Pseudomonadota</taxon>
        <taxon>Alphaproteobacteria</taxon>
        <taxon>Rhodospirillales</taxon>
        <taxon>Rhodospirillaceae</taxon>
        <taxon>Denitrobaculum</taxon>
    </lineage>
</organism>
<reference evidence="3 4" key="1">
    <citation type="submission" date="2019-06" db="EMBL/GenBank/DDBJ databases">
        <title>Whole genome sequence for Rhodospirillaceae sp. R148.</title>
        <authorList>
            <person name="Wang G."/>
        </authorList>
    </citation>
    <scope>NUCLEOTIDE SEQUENCE [LARGE SCALE GENOMIC DNA]</scope>
    <source>
        <strain evidence="3 4">R148</strain>
    </source>
</reference>
<evidence type="ECO:0000313" key="4">
    <source>
        <dbReference type="Proteomes" id="UP000315252"/>
    </source>
</evidence>
<dbReference type="EMBL" id="VHSH01000002">
    <property type="protein sequence ID" value="TQV81769.1"/>
    <property type="molecule type" value="Genomic_DNA"/>
</dbReference>
<feature type="transmembrane region" description="Helical" evidence="1">
    <location>
        <begin position="21"/>
        <end position="43"/>
    </location>
</feature>
<name>A0A545TX26_9PROT</name>
<feature type="transmembrane region" description="Helical" evidence="1">
    <location>
        <begin position="164"/>
        <end position="197"/>
    </location>
</feature>
<feature type="transmembrane region" description="Helical" evidence="1">
    <location>
        <begin position="389"/>
        <end position="414"/>
    </location>
</feature>
<dbReference type="RefSeq" id="WP_142895400.1">
    <property type="nucleotide sequence ID" value="NZ_ML660053.1"/>
</dbReference>
<dbReference type="Proteomes" id="UP000315252">
    <property type="component" value="Unassembled WGS sequence"/>
</dbReference>
<dbReference type="Pfam" id="PF01970">
    <property type="entry name" value="TctA"/>
    <property type="match status" value="1"/>
</dbReference>
<dbReference type="InterPro" id="IPR002823">
    <property type="entry name" value="DUF112_TM"/>
</dbReference>
<sequence>MEIVFEYILRGVMEVFFTAEGAFDWLPIAMVFGGLMTGIAIGATPGLNGPFAMALSLPILIWIFGVNDEALLPILGFLIGIMKGATVGGAVPAVLFNTPGTPDAYLTTLDGHPMTKNGQGPKALKVAHFSSVCGDTVSDLVLFVAAPVLAVLIESILDLPEKGALIILSLSFMAAVAGSSPMKGFIVGVLGMLLALVGSTLSGNGPRMTFGIVELGNGLPLTAAILGVLIIGEVFIGLEEEIRKKVRKVRSTLDTALGDNTFGWPERRKLLPRIGVSALIGTAIGALPGIGTTLAATLGYDVARRFSKTPEKFGTGLPEGVAATEAANSAVSGANLIPVMSLGIPGNFAAVFIILAVESVGEFTLGPHVFRFTEIKFIEDYGTIINDDLVIAFAMFTLMMLANIMNWTVGGAFLRSLGVLVKVPKSVMLPVVLLITLTAVYAQDGGFIGVWVLLIFGLIGYALKRLDVSILPFVIGFLLSPRLEEYIRGGYSASGGDGLFLLKSPLAVVFIAASILILVLANRRRKIPEEA</sequence>
<evidence type="ECO:0000313" key="3">
    <source>
        <dbReference type="EMBL" id="TQV81769.1"/>
    </source>
</evidence>
<dbReference type="OrthoDB" id="9791872at2"/>
<protein>
    <submittedName>
        <fullName evidence="3">Tripartite tricarboxylate transporter permease</fullName>
    </submittedName>
</protein>
<keyword evidence="1" id="KW-0812">Transmembrane</keyword>
<comment type="caution">
    <text evidence="3">The sequence shown here is derived from an EMBL/GenBank/DDBJ whole genome shotgun (WGS) entry which is preliminary data.</text>
</comment>
<feature type="domain" description="DUF112" evidence="2">
    <location>
        <begin position="28"/>
        <end position="475"/>
    </location>
</feature>
<dbReference type="PANTHER" id="PTHR35342:SF5">
    <property type="entry name" value="TRICARBOXYLIC TRANSPORT PROTEIN"/>
    <property type="match status" value="1"/>
</dbReference>
<gene>
    <name evidence="3" type="ORF">FKG95_05870</name>
</gene>
<accession>A0A545TX26</accession>
<feature type="transmembrane region" description="Helical" evidence="1">
    <location>
        <begin position="140"/>
        <end position="157"/>
    </location>
</feature>
<feature type="transmembrane region" description="Helical" evidence="1">
    <location>
        <begin position="217"/>
        <end position="238"/>
    </location>
</feature>
<evidence type="ECO:0000256" key="1">
    <source>
        <dbReference type="SAM" id="Phobius"/>
    </source>
</evidence>
<feature type="transmembrane region" description="Helical" evidence="1">
    <location>
        <begin position="49"/>
        <end position="67"/>
    </location>
</feature>
<keyword evidence="1" id="KW-1133">Transmembrane helix</keyword>
<feature type="transmembrane region" description="Helical" evidence="1">
    <location>
        <begin position="276"/>
        <end position="300"/>
    </location>
</feature>
<feature type="transmembrane region" description="Helical" evidence="1">
    <location>
        <begin position="499"/>
        <end position="521"/>
    </location>
</feature>
<feature type="transmembrane region" description="Helical" evidence="1">
    <location>
        <begin position="74"/>
        <end position="96"/>
    </location>
</feature>
<evidence type="ECO:0000259" key="2">
    <source>
        <dbReference type="Pfam" id="PF01970"/>
    </source>
</evidence>
<dbReference type="PANTHER" id="PTHR35342">
    <property type="entry name" value="TRICARBOXYLIC TRANSPORT PROTEIN"/>
    <property type="match status" value="1"/>
</dbReference>
<keyword evidence="4" id="KW-1185">Reference proteome</keyword>
<keyword evidence="1" id="KW-0472">Membrane</keyword>
<feature type="transmembrane region" description="Helical" evidence="1">
    <location>
        <begin position="426"/>
        <end position="442"/>
    </location>
</feature>
<proteinExistence type="predicted"/>
<dbReference type="AlphaFoldDB" id="A0A545TX26"/>
<feature type="transmembrane region" description="Helical" evidence="1">
    <location>
        <begin position="470"/>
        <end position="487"/>
    </location>
</feature>